<organism evidence="1 2">
    <name type="scientific">Entomophthora muscae</name>
    <dbReference type="NCBI Taxonomy" id="34485"/>
    <lineage>
        <taxon>Eukaryota</taxon>
        <taxon>Fungi</taxon>
        <taxon>Fungi incertae sedis</taxon>
        <taxon>Zoopagomycota</taxon>
        <taxon>Entomophthoromycotina</taxon>
        <taxon>Entomophthoromycetes</taxon>
        <taxon>Entomophthorales</taxon>
        <taxon>Entomophthoraceae</taxon>
        <taxon>Entomophthora</taxon>
    </lineage>
</organism>
<gene>
    <name evidence="1" type="ORF">DSO57_1034175</name>
</gene>
<accession>A0ACC2SCZ7</accession>
<name>A0ACC2SCZ7_9FUNG</name>
<dbReference type="Proteomes" id="UP001165960">
    <property type="component" value="Unassembled WGS sequence"/>
</dbReference>
<reference evidence="1" key="1">
    <citation type="submission" date="2022-04" db="EMBL/GenBank/DDBJ databases">
        <title>Genome of the entomopathogenic fungus Entomophthora muscae.</title>
        <authorList>
            <person name="Elya C."/>
            <person name="Lovett B.R."/>
            <person name="Lee E."/>
            <person name="Macias A.M."/>
            <person name="Hajek A.E."/>
            <person name="De Bivort B.L."/>
            <person name="Kasson M.T."/>
            <person name="De Fine Licht H.H."/>
            <person name="Stajich J.E."/>
        </authorList>
    </citation>
    <scope>NUCLEOTIDE SEQUENCE</scope>
    <source>
        <strain evidence="1">Berkeley</strain>
    </source>
</reference>
<evidence type="ECO:0000313" key="1">
    <source>
        <dbReference type="EMBL" id="KAJ9060131.1"/>
    </source>
</evidence>
<protein>
    <submittedName>
        <fullName evidence="1">Uncharacterized protein</fullName>
    </submittedName>
</protein>
<comment type="caution">
    <text evidence="1">The sequence shown here is derived from an EMBL/GenBank/DDBJ whole genome shotgun (WGS) entry which is preliminary data.</text>
</comment>
<evidence type="ECO:0000313" key="2">
    <source>
        <dbReference type="Proteomes" id="UP001165960"/>
    </source>
</evidence>
<keyword evidence="2" id="KW-1185">Reference proteome</keyword>
<proteinExistence type="predicted"/>
<sequence length="118" mass="13073">MSAVVLHSAHSSLVITLSHRVMWIVGVIPNQFHSTASLKFIPFESHYFISVAFYLPTIYLVASSEVHCTNGPHSPTWFGSHLFDLSFAAVVGEFTFLKESKNSDSVFARILSALRASE</sequence>
<dbReference type="EMBL" id="QTSX02005251">
    <property type="protein sequence ID" value="KAJ9060131.1"/>
    <property type="molecule type" value="Genomic_DNA"/>
</dbReference>